<gene>
    <name evidence="2" type="ORF">HMPREF9334_01321</name>
</gene>
<protein>
    <recommendedName>
        <fullName evidence="1">N-acetyltransferase domain-containing protein</fullName>
    </recommendedName>
</protein>
<dbReference type="InterPro" id="IPR016181">
    <property type="entry name" value="Acyl_CoA_acyltransferase"/>
</dbReference>
<dbReference type="eggNOG" id="COG1670">
    <property type="taxonomic scope" value="Bacteria"/>
</dbReference>
<name>G5GPZ0_9FIRM</name>
<dbReference type="EMBL" id="ACZM01000015">
    <property type="protein sequence ID" value="EHG20425.1"/>
    <property type="molecule type" value="Genomic_DNA"/>
</dbReference>
<dbReference type="InterPro" id="IPR000182">
    <property type="entry name" value="GNAT_dom"/>
</dbReference>
<dbReference type="Pfam" id="PF13302">
    <property type="entry name" value="Acetyltransf_3"/>
    <property type="match status" value="1"/>
</dbReference>
<feature type="domain" description="N-acetyltransferase" evidence="1">
    <location>
        <begin position="17"/>
        <end position="149"/>
    </location>
</feature>
<dbReference type="RefSeq" id="WP_006692769.1">
    <property type="nucleotide sequence ID" value="NZ_JH376799.1"/>
</dbReference>
<dbReference type="PATRIC" id="fig|679201.3.peg.1333"/>
<dbReference type="OrthoDB" id="9795206at2"/>
<keyword evidence="3" id="KW-1185">Reference proteome</keyword>
<organism evidence="2 3">
    <name type="scientific">Selenomonas infelix ATCC 43532</name>
    <dbReference type="NCBI Taxonomy" id="679201"/>
    <lineage>
        <taxon>Bacteria</taxon>
        <taxon>Bacillati</taxon>
        <taxon>Bacillota</taxon>
        <taxon>Negativicutes</taxon>
        <taxon>Selenomonadales</taxon>
        <taxon>Selenomonadaceae</taxon>
        <taxon>Selenomonas</taxon>
    </lineage>
</organism>
<dbReference type="GO" id="GO:0008999">
    <property type="term" value="F:protein-N-terminal-alanine acetyltransferase activity"/>
    <property type="evidence" value="ECO:0007669"/>
    <property type="project" value="TreeGrafter"/>
</dbReference>
<dbReference type="PANTHER" id="PTHR43441">
    <property type="entry name" value="RIBOSOMAL-PROTEIN-SERINE ACETYLTRANSFERASE"/>
    <property type="match status" value="1"/>
</dbReference>
<dbReference type="InterPro" id="IPR051908">
    <property type="entry name" value="Ribosomal_N-acetyltransferase"/>
</dbReference>
<dbReference type="Gene3D" id="3.40.630.30">
    <property type="match status" value="1"/>
</dbReference>
<dbReference type="GO" id="GO:1990189">
    <property type="term" value="F:protein N-terminal-serine acetyltransferase activity"/>
    <property type="evidence" value="ECO:0007669"/>
    <property type="project" value="TreeGrafter"/>
</dbReference>
<dbReference type="STRING" id="679201.HMPREF9334_01321"/>
<proteinExistence type="predicted"/>
<dbReference type="SUPFAM" id="SSF55729">
    <property type="entry name" value="Acyl-CoA N-acyltransferases (Nat)"/>
    <property type="match status" value="1"/>
</dbReference>
<dbReference type="Proteomes" id="UP000004129">
    <property type="component" value="Unassembled WGS sequence"/>
</dbReference>
<evidence type="ECO:0000313" key="3">
    <source>
        <dbReference type="Proteomes" id="UP000004129"/>
    </source>
</evidence>
<sequence>MQGIRLDGQSVYLVEAVEAYFPYIIAWRNDPENNRYLNQPFLLTLEKQRVWYEYYCTDPTQGLLIVVDKETDTPFATMGWTDYDSERRRCITGRLLVGDRHYRGSLLFAEASFLFADYMYSAFDVDTCYAHIVHDNIASIRYHEKYGFHRNDGVVQFPDELIVNGMRQGEYVRSQADWLSVREHIAQRLSRDEIRMNQAGEGRI</sequence>
<dbReference type="PANTHER" id="PTHR43441:SF2">
    <property type="entry name" value="FAMILY ACETYLTRANSFERASE, PUTATIVE (AFU_ORTHOLOGUE AFUA_7G00850)-RELATED"/>
    <property type="match status" value="1"/>
</dbReference>
<accession>G5GPZ0</accession>
<evidence type="ECO:0000313" key="2">
    <source>
        <dbReference type="EMBL" id="EHG20425.1"/>
    </source>
</evidence>
<reference evidence="2 3" key="1">
    <citation type="submission" date="2011-08" db="EMBL/GenBank/DDBJ databases">
        <title>The Genome Sequence of Selenomonas infelix ATCC 43532.</title>
        <authorList>
            <consortium name="The Broad Institute Genome Sequencing Platform"/>
            <person name="Earl A."/>
            <person name="Ward D."/>
            <person name="Feldgarden M."/>
            <person name="Gevers D."/>
            <person name="Izard J."/>
            <person name="Blanton J.M."/>
            <person name="Baranova O.V."/>
            <person name="Dewhirst F.E."/>
            <person name="Young S.K."/>
            <person name="Zeng Q."/>
            <person name="Gargeya S."/>
            <person name="Fitzgerald M."/>
            <person name="Haas B."/>
            <person name="Abouelleil A."/>
            <person name="Alvarado L."/>
            <person name="Arachchi H.M."/>
            <person name="Berlin A."/>
            <person name="Brown A."/>
            <person name="Chapman S.B."/>
            <person name="Chen Z."/>
            <person name="Dunbar C."/>
            <person name="Freedman E."/>
            <person name="Gearin G."/>
            <person name="Gellesch M."/>
            <person name="Goldberg J."/>
            <person name="Griggs A."/>
            <person name="Gujja S."/>
            <person name="Heiman D."/>
            <person name="Howarth C."/>
            <person name="Larson L."/>
            <person name="Lui A."/>
            <person name="MacDonald P.J.P."/>
            <person name="Montmayeur A."/>
            <person name="Murphy C."/>
            <person name="Neiman D."/>
            <person name="Pearson M."/>
            <person name="Priest M."/>
            <person name="Roberts A."/>
            <person name="Saif S."/>
            <person name="Shea T."/>
            <person name="Shenoy N."/>
            <person name="Sisk P."/>
            <person name="Stolte C."/>
            <person name="Sykes S."/>
            <person name="Wortman J."/>
            <person name="Nusbaum C."/>
            <person name="Birren B."/>
        </authorList>
    </citation>
    <scope>NUCLEOTIDE SEQUENCE [LARGE SCALE GENOMIC DNA]</scope>
    <source>
        <strain evidence="2 3">ATCC 43532</strain>
    </source>
</reference>
<evidence type="ECO:0000259" key="1">
    <source>
        <dbReference type="Pfam" id="PF13302"/>
    </source>
</evidence>
<dbReference type="HOGENOM" id="CLU_1389372_0_0_9"/>
<comment type="caution">
    <text evidence="2">The sequence shown here is derived from an EMBL/GenBank/DDBJ whole genome shotgun (WGS) entry which is preliminary data.</text>
</comment>
<dbReference type="AlphaFoldDB" id="G5GPZ0"/>